<protein>
    <recommendedName>
        <fullName evidence="4">Arrestin-like N-terminal domain-containing protein</fullName>
    </recommendedName>
</protein>
<proteinExistence type="predicted"/>
<dbReference type="Proteomes" id="UP000814176">
    <property type="component" value="Unassembled WGS sequence"/>
</dbReference>
<accession>A0ABQ8K316</accession>
<sequence length="605" mass="66745">MFFAFSSGKTCRPPAQSPIIQAYHDGHQATRPGVPSTTVFITNPLQPTTRTHTTYQPAYTVEIDVFVEPAPDPDDEDRRETWIVDRQPHRQLARGHVVTLRTENHVIESGRLSKVVTLMRHWVTFKITGSKAGLQIRVPIPWAHLCDLDGYSHTVLYRTLPMTPAPHHTFLNKPAFQNTDSNPYEFDIKPSSMTPRYDYTKKTLAEVPSTEGSSVTTTTSETSPTTGCVSNRLADVNASLAPSQFGDARRERPENPTNLLLVLAQAVDGVSQVIEVVGQAAILRHIQWVELVRDRSQRLVNSLAMQDGLLGPGDGRIGCAQRVVRQLVALEDLVDVVHDLDDVVEGVRRWDGVRVIGDRLAVGLEETALEKPKTYEHPTNAVGPRQPFAPRYGQETWLYGGLTLDDFDQAVVAGDVSFRGRFDAYVGHGGVGEESARQPRSYGRGATASQVPFGRLPGANHVQQGPKSYAMLAHSALFYPVYTAGRAPSNTRYPYPLNLSVRLPRLVVKSSIRSVRDRGLLVSKRPLPCRRSRSGLCEALPTSLLPLSTIVPSRYTLLATRSRISLLALRRRLRARMAKNPRTKELMAALPGGDGNDVAGMGNTP</sequence>
<name>A0ABQ8K316_9APHY</name>
<evidence type="ECO:0000256" key="1">
    <source>
        <dbReference type="SAM" id="MobiDB-lite"/>
    </source>
</evidence>
<dbReference type="GeneID" id="72002565"/>
<organism evidence="2 3">
    <name type="scientific">Rhodofomes roseus</name>
    <dbReference type="NCBI Taxonomy" id="34475"/>
    <lineage>
        <taxon>Eukaryota</taxon>
        <taxon>Fungi</taxon>
        <taxon>Dikarya</taxon>
        <taxon>Basidiomycota</taxon>
        <taxon>Agaricomycotina</taxon>
        <taxon>Agaricomycetes</taxon>
        <taxon>Polyporales</taxon>
        <taxon>Rhodofomes</taxon>
    </lineage>
</organism>
<feature type="compositionally biased region" description="Low complexity" evidence="1">
    <location>
        <begin position="207"/>
        <end position="227"/>
    </location>
</feature>
<gene>
    <name evidence="2" type="ORF">C8Q71DRAFT_727151</name>
</gene>
<dbReference type="RefSeq" id="XP_047774205.1">
    <property type="nucleotide sequence ID" value="XM_047921833.1"/>
</dbReference>
<evidence type="ECO:0000313" key="3">
    <source>
        <dbReference type="Proteomes" id="UP000814176"/>
    </source>
</evidence>
<feature type="region of interest" description="Disordered" evidence="1">
    <location>
        <begin position="205"/>
        <end position="233"/>
    </location>
</feature>
<keyword evidence="3" id="KW-1185">Reference proteome</keyword>
<reference evidence="2 3" key="1">
    <citation type="journal article" date="2021" name="Environ. Microbiol.">
        <title>Gene family expansions and transcriptome signatures uncover fungal adaptations to wood decay.</title>
        <authorList>
            <person name="Hage H."/>
            <person name="Miyauchi S."/>
            <person name="Viragh M."/>
            <person name="Drula E."/>
            <person name="Min B."/>
            <person name="Chaduli D."/>
            <person name="Navarro D."/>
            <person name="Favel A."/>
            <person name="Norest M."/>
            <person name="Lesage-Meessen L."/>
            <person name="Balint B."/>
            <person name="Merenyi Z."/>
            <person name="de Eugenio L."/>
            <person name="Morin E."/>
            <person name="Martinez A.T."/>
            <person name="Baldrian P."/>
            <person name="Stursova M."/>
            <person name="Martinez M.J."/>
            <person name="Novotny C."/>
            <person name="Magnuson J.K."/>
            <person name="Spatafora J.W."/>
            <person name="Maurice S."/>
            <person name="Pangilinan J."/>
            <person name="Andreopoulos W."/>
            <person name="LaButti K."/>
            <person name="Hundley H."/>
            <person name="Na H."/>
            <person name="Kuo A."/>
            <person name="Barry K."/>
            <person name="Lipzen A."/>
            <person name="Henrissat B."/>
            <person name="Riley R."/>
            <person name="Ahrendt S."/>
            <person name="Nagy L.G."/>
            <person name="Grigoriev I.V."/>
            <person name="Martin F."/>
            <person name="Rosso M.N."/>
        </authorList>
    </citation>
    <scope>NUCLEOTIDE SEQUENCE [LARGE SCALE GENOMIC DNA]</scope>
    <source>
        <strain evidence="2 3">CIRM-BRFM 1785</strain>
    </source>
</reference>
<evidence type="ECO:0008006" key="4">
    <source>
        <dbReference type="Google" id="ProtNLM"/>
    </source>
</evidence>
<comment type="caution">
    <text evidence="2">The sequence shown here is derived from an EMBL/GenBank/DDBJ whole genome shotgun (WGS) entry which is preliminary data.</text>
</comment>
<evidence type="ECO:0000313" key="2">
    <source>
        <dbReference type="EMBL" id="KAH9830958.1"/>
    </source>
</evidence>
<dbReference type="EMBL" id="JADCUA010000028">
    <property type="protein sequence ID" value="KAH9830958.1"/>
    <property type="molecule type" value="Genomic_DNA"/>
</dbReference>